<feature type="compositionally biased region" description="Polar residues" evidence="5">
    <location>
        <begin position="1"/>
        <end position="15"/>
    </location>
</feature>
<dbReference type="SUPFAM" id="SSF141072">
    <property type="entry name" value="CalX-like"/>
    <property type="match status" value="1"/>
</dbReference>
<dbReference type="Proteomes" id="UP000318681">
    <property type="component" value="Unassembled WGS sequence"/>
</dbReference>
<proteinExistence type="inferred from homology"/>
<dbReference type="PROSITE" id="PS51762">
    <property type="entry name" value="GH16_2"/>
    <property type="match status" value="1"/>
</dbReference>
<protein>
    <submittedName>
        <fullName evidence="7">Family 16 glycosylhydrolase</fullName>
    </submittedName>
</protein>
<keyword evidence="3" id="KW-0677">Repeat</keyword>
<comment type="caution">
    <text evidence="7">The sequence shown here is derived from an EMBL/GenBank/DDBJ whole genome shotgun (WGS) entry which is preliminary data.</text>
</comment>
<keyword evidence="8" id="KW-1185">Reference proteome</keyword>
<dbReference type="Pfam" id="PF03160">
    <property type="entry name" value="Calx-beta"/>
    <property type="match status" value="1"/>
</dbReference>
<evidence type="ECO:0000256" key="4">
    <source>
        <dbReference type="ARBA" id="ARBA00022837"/>
    </source>
</evidence>
<evidence type="ECO:0000256" key="1">
    <source>
        <dbReference type="ARBA" id="ARBA00006865"/>
    </source>
</evidence>
<evidence type="ECO:0000313" key="8">
    <source>
        <dbReference type="Proteomes" id="UP000318681"/>
    </source>
</evidence>
<dbReference type="SUPFAM" id="SSF49899">
    <property type="entry name" value="Concanavalin A-like lectins/glucanases"/>
    <property type="match status" value="1"/>
</dbReference>
<dbReference type="PANTHER" id="PTHR10963">
    <property type="entry name" value="GLYCOSYL HYDROLASE-RELATED"/>
    <property type="match status" value="1"/>
</dbReference>
<keyword evidence="2" id="KW-0732">Signal</keyword>
<dbReference type="PANTHER" id="PTHR10963:SF60">
    <property type="entry name" value="GRAM-NEGATIVE BACTERIA-BINDING PROTEIN 1-RELATED"/>
    <property type="match status" value="1"/>
</dbReference>
<dbReference type="GO" id="GO:0016020">
    <property type="term" value="C:membrane"/>
    <property type="evidence" value="ECO:0007669"/>
    <property type="project" value="InterPro"/>
</dbReference>
<dbReference type="AlphaFoldDB" id="A0A558RA37"/>
<gene>
    <name evidence="7" type="ORF">FOY91_04905</name>
</gene>
<dbReference type="InterPro" id="IPR050546">
    <property type="entry name" value="Glycosyl_Hydrlase_16"/>
</dbReference>
<dbReference type="InterPro" id="IPR003644">
    <property type="entry name" value="Calx_beta"/>
</dbReference>
<dbReference type="InterPro" id="IPR013320">
    <property type="entry name" value="ConA-like_dom_sf"/>
</dbReference>
<sequence>MHETRNGTITDTPSQRDVAGQPGGGGAGRLLRHAGDEGVRGGCGSTHSDADNADPAENSDATAGYLDKACAEQPRMRRRLYPSCRRSGNIYDMVIPNPAEAKAATALLVAFLGGSPATPPPAARPDISPLAVKPTLVIPDTVVLPGERIAHVRVQLSKPARRPLTWRCTTTNGSAYAPAFYSQTVTTVIFQPGETVQVIDVPILRDLTGKDFKLSCPWTLVHPPVPSDTVGVIRGARTRAPLPAIPKPSYPAVAREKGRKLAFSSTFMEPIVPDVRPGTWRSRFGWGRVQTGNKEIAPYTDATTDPGVTPHPIVDGKRVLRAEHVATKDDGKEYAFSASLIDSASLFTFQYGYVEARVKFARAQGTVAAFWLLPASGKWPPEIDIFETGLGDRPAFASSIRFAKDSYGTADSAMVLPGVEDGRWHVIGFDWTRDWQVTFIDGVEVSRRPNLFNEPMKIIFDVSVGGLGPDPVDPGPGWKSELALDYLKVWR</sequence>
<name>A0A558RA37_9SPHN</name>
<dbReference type="GO" id="GO:0007154">
    <property type="term" value="P:cell communication"/>
    <property type="evidence" value="ECO:0007669"/>
    <property type="project" value="InterPro"/>
</dbReference>
<feature type="region of interest" description="Disordered" evidence="5">
    <location>
        <begin position="1"/>
        <end position="60"/>
    </location>
</feature>
<evidence type="ECO:0000256" key="3">
    <source>
        <dbReference type="ARBA" id="ARBA00022737"/>
    </source>
</evidence>
<feature type="domain" description="GH16" evidence="6">
    <location>
        <begin position="265"/>
        <end position="491"/>
    </location>
</feature>
<keyword evidence="7" id="KW-0378">Hydrolase</keyword>
<dbReference type="CDD" id="cd08023">
    <property type="entry name" value="GH16_laminarinase_like"/>
    <property type="match status" value="1"/>
</dbReference>
<evidence type="ECO:0000256" key="2">
    <source>
        <dbReference type="ARBA" id="ARBA00022729"/>
    </source>
</evidence>
<dbReference type="GO" id="GO:0005975">
    <property type="term" value="P:carbohydrate metabolic process"/>
    <property type="evidence" value="ECO:0007669"/>
    <property type="project" value="InterPro"/>
</dbReference>
<evidence type="ECO:0000256" key="5">
    <source>
        <dbReference type="SAM" id="MobiDB-lite"/>
    </source>
</evidence>
<dbReference type="Pfam" id="PF00722">
    <property type="entry name" value="Glyco_hydro_16"/>
    <property type="match status" value="1"/>
</dbReference>
<evidence type="ECO:0000259" key="6">
    <source>
        <dbReference type="PROSITE" id="PS51762"/>
    </source>
</evidence>
<dbReference type="GO" id="GO:0004553">
    <property type="term" value="F:hydrolase activity, hydrolyzing O-glycosyl compounds"/>
    <property type="evidence" value="ECO:0007669"/>
    <property type="project" value="InterPro"/>
</dbReference>
<dbReference type="Gene3D" id="2.60.120.200">
    <property type="match status" value="1"/>
</dbReference>
<dbReference type="EMBL" id="VNIM01000012">
    <property type="protein sequence ID" value="TVV76247.1"/>
    <property type="molecule type" value="Genomic_DNA"/>
</dbReference>
<organism evidence="7 8">
    <name type="scientific">Alterirhizorhabdus solaris</name>
    <dbReference type="NCBI Taxonomy" id="2529389"/>
    <lineage>
        <taxon>Bacteria</taxon>
        <taxon>Pseudomonadati</taxon>
        <taxon>Pseudomonadota</taxon>
        <taxon>Alphaproteobacteria</taxon>
        <taxon>Sphingomonadales</taxon>
        <taxon>Rhizorhabdaceae</taxon>
        <taxon>Alterirhizorhabdus</taxon>
    </lineage>
</organism>
<accession>A0A558RA37</accession>
<evidence type="ECO:0000313" key="7">
    <source>
        <dbReference type="EMBL" id="TVV76247.1"/>
    </source>
</evidence>
<dbReference type="InterPro" id="IPR038081">
    <property type="entry name" value="CalX-like_sf"/>
</dbReference>
<dbReference type="Gene3D" id="2.60.40.2030">
    <property type="match status" value="1"/>
</dbReference>
<dbReference type="InterPro" id="IPR000757">
    <property type="entry name" value="Beta-glucanase-like"/>
</dbReference>
<comment type="similarity">
    <text evidence="1">Belongs to the glycosyl hydrolase 16 family.</text>
</comment>
<keyword evidence="4" id="KW-0106">Calcium</keyword>
<reference evidence="7 8" key="1">
    <citation type="submission" date="2019-07" db="EMBL/GenBank/DDBJ databases">
        <title>Sphingomonas solaris sp. nov., isolated from a solar panel from Boston, Massachusetts.</title>
        <authorList>
            <person name="Tanner K."/>
            <person name="Pascual J."/>
            <person name="Mancuso C."/>
            <person name="Pereto J."/>
            <person name="Khalil A."/>
            <person name="Vilanova C."/>
        </authorList>
    </citation>
    <scope>NUCLEOTIDE SEQUENCE [LARGE SCALE GENOMIC DNA]</scope>
    <source>
        <strain evidence="7 8">R4DWN</strain>
    </source>
</reference>